<organism evidence="1">
    <name type="scientific">marine sediment metagenome</name>
    <dbReference type="NCBI Taxonomy" id="412755"/>
    <lineage>
        <taxon>unclassified sequences</taxon>
        <taxon>metagenomes</taxon>
        <taxon>ecological metagenomes</taxon>
    </lineage>
</organism>
<proteinExistence type="predicted"/>
<sequence>CHGGVKPRCKAQAGHDIRLRRCEWPEHGHKNPAFLYRLVPPVYGQSDRGWGPPPEPLVQPIVEKVTDEFQALIDKHGPAKAAAIQAGLTE</sequence>
<reference evidence="1" key="1">
    <citation type="journal article" date="2015" name="Nature">
        <title>Complex archaea that bridge the gap between prokaryotes and eukaryotes.</title>
        <authorList>
            <person name="Spang A."/>
            <person name="Saw J.H."/>
            <person name="Jorgensen S.L."/>
            <person name="Zaremba-Niedzwiedzka K."/>
            <person name="Martijn J."/>
            <person name="Lind A.E."/>
            <person name="van Eijk R."/>
            <person name="Schleper C."/>
            <person name="Guy L."/>
            <person name="Ettema T.J."/>
        </authorList>
    </citation>
    <scope>NUCLEOTIDE SEQUENCE</scope>
</reference>
<feature type="non-terminal residue" evidence="1">
    <location>
        <position position="1"/>
    </location>
</feature>
<evidence type="ECO:0000313" key="1">
    <source>
        <dbReference type="EMBL" id="KKK68696.1"/>
    </source>
</evidence>
<comment type="caution">
    <text evidence="1">The sequence shown here is derived from an EMBL/GenBank/DDBJ whole genome shotgun (WGS) entry which is preliminary data.</text>
</comment>
<gene>
    <name evidence="1" type="ORF">LCGC14_2941480</name>
</gene>
<dbReference type="AlphaFoldDB" id="A0A0F9A8Z7"/>
<name>A0A0F9A8Z7_9ZZZZ</name>
<protein>
    <submittedName>
        <fullName evidence="1">Uncharacterized protein</fullName>
    </submittedName>
</protein>
<dbReference type="EMBL" id="LAZR01059008">
    <property type="protein sequence ID" value="KKK68696.1"/>
    <property type="molecule type" value="Genomic_DNA"/>
</dbReference>
<accession>A0A0F9A8Z7</accession>